<accession>A0A6J1FJF3</accession>
<dbReference type="PANTHER" id="PTHR46008">
    <property type="entry name" value="LEAF RUST 10 DISEASE-RESISTANCE LOCUS RECEPTOR-LIKE PROTEIN KINASE-LIKE 1.4"/>
    <property type="match status" value="1"/>
</dbReference>
<dbReference type="GO" id="GO:0004674">
    <property type="term" value="F:protein serine/threonine kinase activity"/>
    <property type="evidence" value="ECO:0007669"/>
    <property type="project" value="UniProtKB-KW"/>
</dbReference>
<dbReference type="InterPro" id="IPR000719">
    <property type="entry name" value="Prot_kinase_dom"/>
</dbReference>
<dbReference type="InterPro" id="IPR001245">
    <property type="entry name" value="Ser-Thr/Tyr_kinase_cat_dom"/>
</dbReference>
<protein>
    <submittedName>
        <fullName evidence="18">LEAF RUST 10 DISEASE-RESISTANCE LOCUS RECEPTOR-LIKE PROTEIN KINASE-like 1.4 isoform X1</fullName>
    </submittedName>
</protein>
<dbReference type="GO" id="GO:0005524">
    <property type="term" value="F:ATP binding"/>
    <property type="evidence" value="ECO:0007669"/>
    <property type="project" value="UniProtKB-UniRule"/>
</dbReference>
<keyword evidence="6 12" id="KW-0547">Nucleotide-binding</keyword>
<dbReference type="PROSITE" id="PS50011">
    <property type="entry name" value="PROTEIN_KINASE_DOM"/>
    <property type="match status" value="1"/>
</dbReference>
<dbReference type="GO" id="GO:0005886">
    <property type="term" value="C:plasma membrane"/>
    <property type="evidence" value="ECO:0007669"/>
    <property type="project" value="UniProtKB-ARBA"/>
</dbReference>
<evidence type="ECO:0000256" key="12">
    <source>
        <dbReference type="PROSITE-ProRule" id="PRU10141"/>
    </source>
</evidence>
<evidence type="ECO:0000256" key="11">
    <source>
        <dbReference type="ARBA" id="ARBA00023180"/>
    </source>
</evidence>
<feature type="signal peptide" evidence="15">
    <location>
        <begin position="1"/>
        <end position="29"/>
    </location>
</feature>
<evidence type="ECO:0000256" key="4">
    <source>
        <dbReference type="ARBA" id="ARBA00022692"/>
    </source>
</evidence>
<dbReference type="PANTHER" id="PTHR46008:SF2">
    <property type="entry name" value="LEAF RUST 10 DISEASE-RESISTANCE LOCUS RECEPTOR-LIKE PROTEIN KINASE-LIKE 1.4"/>
    <property type="match status" value="1"/>
</dbReference>
<feature type="chain" id="PRO_5027104854" evidence="15">
    <location>
        <begin position="30"/>
        <end position="707"/>
    </location>
</feature>
<evidence type="ECO:0000256" key="5">
    <source>
        <dbReference type="ARBA" id="ARBA00022729"/>
    </source>
</evidence>
<dbReference type="InterPro" id="IPR011009">
    <property type="entry name" value="Kinase-like_dom_sf"/>
</dbReference>
<keyword evidence="9 14" id="KW-1133">Transmembrane helix</keyword>
<dbReference type="Proteomes" id="UP000504609">
    <property type="component" value="Unplaced"/>
</dbReference>
<sequence>MDSRSFLFSLSRLFSPFLLLILILTTSRAFPDYGEWFLNCSNSKGCMSVPDNEPPLWSNIGEETCGGNPQTMNVNCDGGGREIIEIEGRSYQLLGYSIKDQILIIAEIDHSAWFCSNHAPSISIYAMIHVSYHCGHPHTPDKPTCPGSEFIHIPLDKRTSFDGFCSLSTEVTISPSLLNENHNDLKRVAQHIIEELKATRKVKSNAECGNCSVPGAVYSYDLQLHQPKCCCKTSPKVFEFCPSPPAGSPQNDDAPKTAAPPPAEATKTKKTATEKAIIIGASVGGAFLVATILGFCIFFCLGKKKKKHPVGYVSKEAALSPPVSDPLSDKDMPPAPLLNSFQTHSIPSYPSSKSDLERPSPNSDIQVFSYAELEKATQNFNRSGELGDGGFGTVYYGKLDDGREVAVKRLYEHNCKRVEQFMNEVNILADLQHKNLVKLYGCTSKFSQGLLLVYEYIPNGTVADHLHGSRVKFGLLSWPIRLRIAIETANALIYLHRKDIIHRDVKTNNILLDSTCTVKVADFGLSRLFPTDVTHVSTAPQGTPGYVDPEYYQCYQLTTKSDVYSFGVVLIELISSLRAVDTDRKRQDINLSNMAVSKIQNRALNELIDPKLGFDKNPEVMRATTSVAELAFRCLQQERDLRPSMEEVVEVLREIENDKSRSEMSKVVDIGVVEDDIEITKRTPPAFSPNSVIDDNWVSSSTITNSL</sequence>
<keyword evidence="2" id="KW-0723">Serine/threonine-protein kinase</keyword>
<feature type="binding site" evidence="12">
    <location>
        <position position="408"/>
    </location>
    <ligand>
        <name>ATP</name>
        <dbReference type="ChEBI" id="CHEBI:30616"/>
    </ligand>
</feature>
<dbReference type="SMART" id="SM00220">
    <property type="entry name" value="S_TKc"/>
    <property type="match status" value="1"/>
</dbReference>
<gene>
    <name evidence="18" type="primary">LOC111444807</name>
</gene>
<feature type="region of interest" description="Disordered" evidence="13">
    <location>
        <begin position="243"/>
        <end position="271"/>
    </location>
</feature>
<dbReference type="InterPro" id="IPR008271">
    <property type="entry name" value="Ser/Thr_kinase_AS"/>
</dbReference>
<keyword evidence="10 14" id="KW-0472">Membrane</keyword>
<dbReference type="Gene3D" id="1.10.510.10">
    <property type="entry name" value="Transferase(Phosphotransferase) domain 1"/>
    <property type="match status" value="1"/>
</dbReference>
<evidence type="ECO:0000256" key="14">
    <source>
        <dbReference type="SAM" id="Phobius"/>
    </source>
</evidence>
<evidence type="ECO:0000256" key="7">
    <source>
        <dbReference type="ARBA" id="ARBA00022777"/>
    </source>
</evidence>
<evidence type="ECO:0000256" key="15">
    <source>
        <dbReference type="SAM" id="SignalP"/>
    </source>
</evidence>
<evidence type="ECO:0000313" key="18">
    <source>
        <dbReference type="RefSeq" id="XP_022938628.1"/>
    </source>
</evidence>
<keyword evidence="3" id="KW-0808">Transferase</keyword>
<evidence type="ECO:0000259" key="16">
    <source>
        <dbReference type="PROSITE" id="PS50011"/>
    </source>
</evidence>
<dbReference type="GeneID" id="111444807"/>
<evidence type="ECO:0000256" key="2">
    <source>
        <dbReference type="ARBA" id="ARBA00022527"/>
    </source>
</evidence>
<comment type="subcellular location">
    <subcellularLocation>
        <location evidence="1">Membrane</location>
        <topology evidence="1">Single-pass membrane protein</topology>
    </subcellularLocation>
</comment>
<evidence type="ECO:0000256" key="13">
    <source>
        <dbReference type="SAM" id="MobiDB-lite"/>
    </source>
</evidence>
<organism evidence="17 18">
    <name type="scientific">Cucurbita moschata</name>
    <name type="common">Winter crookneck squash</name>
    <name type="synonym">Cucurbita pepo var. moschata</name>
    <dbReference type="NCBI Taxonomy" id="3662"/>
    <lineage>
        <taxon>Eukaryota</taxon>
        <taxon>Viridiplantae</taxon>
        <taxon>Streptophyta</taxon>
        <taxon>Embryophyta</taxon>
        <taxon>Tracheophyta</taxon>
        <taxon>Spermatophyta</taxon>
        <taxon>Magnoliopsida</taxon>
        <taxon>eudicotyledons</taxon>
        <taxon>Gunneridae</taxon>
        <taxon>Pentapetalae</taxon>
        <taxon>rosids</taxon>
        <taxon>fabids</taxon>
        <taxon>Cucurbitales</taxon>
        <taxon>Cucurbitaceae</taxon>
        <taxon>Cucurbiteae</taxon>
        <taxon>Cucurbita</taxon>
    </lineage>
</organism>
<evidence type="ECO:0000256" key="8">
    <source>
        <dbReference type="ARBA" id="ARBA00022840"/>
    </source>
</evidence>
<dbReference type="PROSITE" id="PS00108">
    <property type="entry name" value="PROTEIN_KINASE_ST"/>
    <property type="match status" value="1"/>
</dbReference>
<dbReference type="FunFam" id="1.10.510.10:FF:000161">
    <property type="entry name" value="Wall-associated receptor kinase-like 20"/>
    <property type="match status" value="1"/>
</dbReference>
<dbReference type="CDD" id="cd14066">
    <property type="entry name" value="STKc_IRAK"/>
    <property type="match status" value="1"/>
</dbReference>
<keyword evidence="17" id="KW-1185">Reference proteome</keyword>
<dbReference type="InterPro" id="IPR017441">
    <property type="entry name" value="Protein_kinase_ATP_BS"/>
</dbReference>
<dbReference type="Pfam" id="PF07714">
    <property type="entry name" value="PK_Tyr_Ser-Thr"/>
    <property type="match status" value="1"/>
</dbReference>
<dbReference type="PROSITE" id="PS00107">
    <property type="entry name" value="PROTEIN_KINASE_ATP"/>
    <property type="match status" value="1"/>
</dbReference>
<keyword evidence="5 15" id="KW-0732">Signal</keyword>
<feature type="region of interest" description="Disordered" evidence="13">
    <location>
        <begin position="319"/>
        <end position="343"/>
    </location>
</feature>
<evidence type="ECO:0000256" key="9">
    <source>
        <dbReference type="ARBA" id="ARBA00022989"/>
    </source>
</evidence>
<keyword evidence="11" id="KW-0325">Glycoprotein</keyword>
<name>A0A6J1FJF3_CUCMO</name>
<keyword evidence="8 12" id="KW-0067">ATP-binding</keyword>
<proteinExistence type="predicted"/>
<evidence type="ECO:0000256" key="3">
    <source>
        <dbReference type="ARBA" id="ARBA00022679"/>
    </source>
</evidence>
<evidence type="ECO:0000313" key="17">
    <source>
        <dbReference type="Proteomes" id="UP000504609"/>
    </source>
</evidence>
<evidence type="ECO:0000256" key="1">
    <source>
        <dbReference type="ARBA" id="ARBA00004167"/>
    </source>
</evidence>
<dbReference type="RefSeq" id="XP_022938628.1">
    <property type="nucleotide sequence ID" value="XM_023082860.1"/>
</dbReference>
<evidence type="ECO:0000256" key="6">
    <source>
        <dbReference type="ARBA" id="ARBA00022741"/>
    </source>
</evidence>
<feature type="domain" description="Protein kinase" evidence="16">
    <location>
        <begin position="380"/>
        <end position="655"/>
    </location>
</feature>
<evidence type="ECO:0000256" key="10">
    <source>
        <dbReference type="ARBA" id="ARBA00023136"/>
    </source>
</evidence>
<keyword evidence="4 14" id="KW-0812">Transmembrane</keyword>
<dbReference type="AlphaFoldDB" id="A0A6J1FJF3"/>
<dbReference type="SUPFAM" id="SSF56112">
    <property type="entry name" value="Protein kinase-like (PK-like)"/>
    <property type="match status" value="1"/>
</dbReference>
<dbReference type="Gene3D" id="3.30.200.20">
    <property type="entry name" value="Phosphorylase Kinase, domain 1"/>
    <property type="match status" value="1"/>
</dbReference>
<dbReference type="KEGG" id="cmos:111444807"/>
<keyword evidence="7" id="KW-0418">Kinase</keyword>
<feature type="transmembrane region" description="Helical" evidence="14">
    <location>
        <begin position="276"/>
        <end position="301"/>
    </location>
</feature>
<reference evidence="18" key="1">
    <citation type="submission" date="2025-08" db="UniProtKB">
        <authorList>
            <consortium name="RefSeq"/>
        </authorList>
    </citation>
    <scope>IDENTIFICATION</scope>
    <source>
        <tissue evidence="18">Young leaves</tissue>
    </source>
</reference>